<name>A0A1F6YHK2_9BACT</name>
<evidence type="ECO:0000259" key="1">
    <source>
        <dbReference type="Pfam" id="PF18734"/>
    </source>
</evidence>
<reference evidence="2 3" key="1">
    <citation type="journal article" date="2016" name="Nat. Commun.">
        <title>Thousands of microbial genomes shed light on interconnected biogeochemical processes in an aquifer system.</title>
        <authorList>
            <person name="Anantharaman K."/>
            <person name="Brown C.T."/>
            <person name="Hug L.A."/>
            <person name="Sharon I."/>
            <person name="Castelle C.J."/>
            <person name="Probst A.J."/>
            <person name="Thomas B.C."/>
            <person name="Singh A."/>
            <person name="Wilkins M.J."/>
            <person name="Karaoz U."/>
            <person name="Brodie E.L."/>
            <person name="Williams K.H."/>
            <person name="Hubbard S.S."/>
            <person name="Banfield J.F."/>
        </authorList>
    </citation>
    <scope>NUCLEOTIDE SEQUENCE [LARGE SCALE GENOMIC DNA]</scope>
</reference>
<dbReference type="Proteomes" id="UP000179274">
    <property type="component" value="Unassembled WGS sequence"/>
</dbReference>
<sequence>MDSNKSKEFGILIQDLADVYMAFCLNRIMHQEVKDRIYGDHAFIWNPILRSLEKGYLLGLARIFDKQFDRPDEPKNVISIYYFLDYKFTKHEETISKIKKVRNKFLAHSDKETLKDLEKFIKDLKFESDRSDIESLFNAIIEVLDEIKINFGFNKNIKNYFEQLKEDIIIKFDKFLGGFKNN</sequence>
<gene>
    <name evidence="2" type="ORF">A2192_01315</name>
</gene>
<dbReference type="Pfam" id="PF18734">
    <property type="entry name" value="HEPN_AbiU2"/>
    <property type="match status" value="1"/>
</dbReference>
<dbReference type="InterPro" id="IPR040704">
    <property type="entry name" value="HEPN_AbiU2"/>
</dbReference>
<organism evidence="2 3">
    <name type="scientific">Candidatus Nomurabacteria bacterium RIFOXYA1_FULL_35_17</name>
    <dbReference type="NCBI Taxonomy" id="1801798"/>
    <lineage>
        <taxon>Bacteria</taxon>
        <taxon>Candidatus Nomuraibacteriota</taxon>
    </lineage>
</organism>
<comment type="caution">
    <text evidence="2">The sequence shown here is derived from an EMBL/GenBank/DDBJ whole genome shotgun (WGS) entry which is preliminary data.</text>
</comment>
<feature type="domain" description="HEPN AbiU2-like" evidence="1">
    <location>
        <begin position="89"/>
        <end position="152"/>
    </location>
</feature>
<dbReference type="EMBL" id="MFVW01000029">
    <property type="protein sequence ID" value="OGJ05868.1"/>
    <property type="molecule type" value="Genomic_DNA"/>
</dbReference>
<evidence type="ECO:0000313" key="2">
    <source>
        <dbReference type="EMBL" id="OGJ05868.1"/>
    </source>
</evidence>
<evidence type="ECO:0000313" key="3">
    <source>
        <dbReference type="Proteomes" id="UP000179274"/>
    </source>
</evidence>
<accession>A0A1F6YHK2</accession>
<protein>
    <recommendedName>
        <fullName evidence="1">HEPN AbiU2-like domain-containing protein</fullName>
    </recommendedName>
</protein>
<dbReference type="AlphaFoldDB" id="A0A1F6YHK2"/>
<proteinExistence type="predicted"/>